<accession>A0ABY6C708</accession>
<protein>
    <submittedName>
        <fullName evidence="2">Uncharacterized protein</fullName>
    </submittedName>
</protein>
<feature type="signal peptide" evidence="1">
    <location>
        <begin position="1"/>
        <end position="19"/>
    </location>
</feature>
<evidence type="ECO:0000256" key="1">
    <source>
        <dbReference type="SAM" id="SignalP"/>
    </source>
</evidence>
<feature type="chain" id="PRO_5045661615" evidence="1">
    <location>
        <begin position="20"/>
        <end position="155"/>
    </location>
</feature>
<proteinExistence type="predicted"/>
<geneLocation type="plasmid" evidence="2 3">
    <name>p_unnamed1</name>
</geneLocation>
<gene>
    <name evidence="2" type="ORF">N8A98_00285</name>
</gene>
<keyword evidence="3" id="KW-1185">Reference proteome</keyword>
<organism evidence="2 3">
    <name type="scientific">Devosia neptuniae</name>
    <dbReference type="NCBI Taxonomy" id="191302"/>
    <lineage>
        <taxon>Bacteria</taxon>
        <taxon>Pseudomonadati</taxon>
        <taxon>Pseudomonadota</taxon>
        <taxon>Alphaproteobacteria</taxon>
        <taxon>Hyphomicrobiales</taxon>
        <taxon>Devosiaceae</taxon>
        <taxon>Devosia</taxon>
    </lineage>
</organism>
<dbReference type="Proteomes" id="UP001061862">
    <property type="component" value="Plasmid p_unnamed1"/>
</dbReference>
<evidence type="ECO:0000313" key="3">
    <source>
        <dbReference type="Proteomes" id="UP001061862"/>
    </source>
</evidence>
<reference evidence="2 3" key="1">
    <citation type="submission" date="2022-09" db="EMBL/GenBank/DDBJ databases">
        <title>Interaction between co-microsymbionts with complementary sets of symbiotic genes in legume-rhizobium systems.</title>
        <authorList>
            <person name="Safronova V."/>
            <person name="Sazanova A."/>
            <person name="Afonin A."/>
            <person name="Chirak E."/>
        </authorList>
    </citation>
    <scope>NUCLEOTIDE SEQUENCE [LARGE SCALE GENOMIC DNA]</scope>
    <source>
        <strain evidence="2 3">A18/4-1</strain>
        <plasmid evidence="2 3">p_unnamed1</plasmid>
    </source>
</reference>
<evidence type="ECO:0000313" key="2">
    <source>
        <dbReference type="EMBL" id="UXN67996.1"/>
    </source>
</evidence>
<sequence>MKLLLLLSGLLLVSPAAQGADPHSVFTLRGECQTFVADAENLTDICVGEVIQVVYTDSRMDLTIWTVDANGRFFVFSGIAGEQNGNLALAIDQVTEGRDRSGNDNLDISATGQCSLAGNPMAGPAQYTCDATDEAGIAYEFAFLTDGSPPENMLD</sequence>
<dbReference type="EMBL" id="CP104964">
    <property type="protein sequence ID" value="UXN67996.1"/>
    <property type="molecule type" value="Genomic_DNA"/>
</dbReference>
<dbReference type="RefSeq" id="WP_262165585.1">
    <property type="nucleotide sequence ID" value="NZ_CP104964.1"/>
</dbReference>
<name>A0ABY6C708_9HYPH</name>
<keyword evidence="2" id="KW-0614">Plasmid</keyword>
<keyword evidence="1" id="KW-0732">Signal</keyword>